<protein>
    <submittedName>
        <fullName evidence="1">Uncharacterized protein</fullName>
    </submittedName>
</protein>
<proteinExistence type="predicted"/>
<sequence>MLAAQRNKLSLILYSFGQAARLRRRAAVADLLASPLPALPTLIPPGGSEHGQAPVPQTLFCWQVSRIVSR</sequence>
<gene>
    <name evidence="1" type="ORF">PXEA_LOCUS17113</name>
</gene>
<evidence type="ECO:0000313" key="2">
    <source>
        <dbReference type="Proteomes" id="UP000784294"/>
    </source>
</evidence>
<name>A0A448WZ17_9PLAT</name>
<evidence type="ECO:0000313" key="1">
    <source>
        <dbReference type="EMBL" id="VEL23673.1"/>
    </source>
</evidence>
<comment type="caution">
    <text evidence="1">The sequence shown here is derived from an EMBL/GenBank/DDBJ whole genome shotgun (WGS) entry which is preliminary data.</text>
</comment>
<dbReference type="EMBL" id="CAAALY010063233">
    <property type="protein sequence ID" value="VEL23673.1"/>
    <property type="molecule type" value="Genomic_DNA"/>
</dbReference>
<accession>A0A448WZ17</accession>
<organism evidence="1 2">
    <name type="scientific">Protopolystoma xenopodis</name>
    <dbReference type="NCBI Taxonomy" id="117903"/>
    <lineage>
        <taxon>Eukaryota</taxon>
        <taxon>Metazoa</taxon>
        <taxon>Spiralia</taxon>
        <taxon>Lophotrochozoa</taxon>
        <taxon>Platyhelminthes</taxon>
        <taxon>Monogenea</taxon>
        <taxon>Polyopisthocotylea</taxon>
        <taxon>Polystomatidea</taxon>
        <taxon>Polystomatidae</taxon>
        <taxon>Protopolystoma</taxon>
    </lineage>
</organism>
<keyword evidence="2" id="KW-1185">Reference proteome</keyword>
<dbReference type="AlphaFoldDB" id="A0A448WZ17"/>
<dbReference type="Proteomes" id="UP000784294">
    <property type="component" value="Unassembled WGS sequence"/>
</dbReference>
<reference evidence="1" key="1">
    <citation type="submission" date="2018-11" db="EMBL/GenBank/DDBJ databases">
        <authorList>
            <consortium name="Pathogen Informatics"/>
        </authorList>
    </citation>
    <scope>NUCLEOTIDE SEQUENCE</scope>
</reference>